<name>A0AA96LBE3_9BACL</name>
<keyword evidence="6 7" id="KW-0472">Membrane</keyword>
<dbReference type="PANTHER" id="PTHR43266">
    <property type="entry name" value="MACROLIDE-EFFLUX PROTEIN"/>
    <property type="match status" value="1"/>
</dbReference>
<comment type="subcellular location">
    <subcellularLocation>
        <location evidence="1">Cell membrane</location>
        <topology evidence="1">Multi-pass membrane protein</topology>
    </subcellularLocation>
</comment>
<evidence type="ECO:0000256" key="7">
    <source>
        <dbReference type="SAM" id="Phobius"/>
    </source>
</evidence>
<dbReference type="InterPro" id="IPR036259">
    <property type="entry name" value="MFS_trans_sf"/>
</dbReference>
<feature type="transmembrane region" description="Helical" evidence="7">
    <location>
        <begin position="325"/>
        <end position="347"/>
    </location>
</feature>
<feature type="transmembrane region" description="Helical" evidence="7">
    <location>
        <begin position="136"/>
        <end position="158"/>
    </location>
</feature>
<feature type="transmembrane region" description="Helical" evidence="7">
    <location>
        <begin position="99"/>
        <end position="124"/>
    </location>
</feature>
<feature type="transmembrane region" description="Helical" evidence="7">
    <location>
        <begin position="240"/>
        <end position="261"/>
    </location>
</feature>
<proteinExistence type="predicted"/>
<evidence type="ECO:0000256" key="4">
    <source>
        <dbReference type="ARBA" id="ARBA00022692"/>
    </source>
</evidence>
<keyword evidence="3" id="KW-1003">Cell membrane</keyword>
<feature type="transmembrane region" description="Helical" evidence="7">
    <location>
        <begin position="302"/>
        <end position="319"/>
    </location>
</feature>
<keyword evidence="9" id="KW-1185">Reference proteome</keyword>
<feature type="transmembrane region" description="Helical" evidence="7">
    <location>
        <begin position="72"/>
        <end position="93"/>
    </location>
</feature>
<evidence type="ECO:0000256" key="2">
    <source>
        <dbReference type="ARBA" id="ARBA00022448"/>
    </source>
</evidence>
<feature type="transmembrane region" description="Helical" evidence="7">
    <location>
        <begin position="164"/>
        <end position="182"/>
    </location>
</feature>
<dbReference type="Pfam" id="PF07690">
    <property type="entry name" value="MFS_1"/>
    <property type="match status" value="1"/>
</dbReference>
<keyword evidence="4 7" id="KW-0812">Transmembrane</keyword>
<dbReference type="KEGG" id="paun:MJA45_21230"/>
<dbReference type="RefSeq" id="WP_315603899.1">
    <property type="nucleotide sequence ID" value="NZ_CP130318.1"/>
</dbReference>
<evidence type="ECO:0000313" key="9">
    <source>
        <dbReference type="Proteomes" id="UP001305702"/>
    </source>
</evidence>
<gene>
    <name evidence="8" type="ORF">MJA45_21230</name>
</gene>
<dbReference type="Proteomes" id="UP001305702">
    <property type="component" value="Chromosome"/>
</dbReference>
<evidence type="ECO:0000256" key="5">
    <source>
        <dbReference type="ARBA" id="ARBA00022989"/>
    </source>
</evidence>
<accession>A0AA96LBE3</accession>
<dbReference type="InterPro" id="IPR011701">
    <property type="entry name" value="MFS"/>
</dbReference>
<feature type="transmembrane region" description="Helical" evidence="7">
    <location>
        <begin position="368"/>
        <end position="385"/>
    </location>
</feature>
<evidence type="ECO:0000256" key="6">
    <source>
        <dbReference type="ARBA" id="ARBA00023136"/>
    </source>
</evidence>
<feature type="transmembrane region" description="Helical" evidence="7">
    <location>
        <begin position="273"/>
        <end position="290"/>
    </location>
</feature>
<reference evidence="8 9" key="1">
    <citation type="submission" date="2022-02" db="EMBL/GenBank/DDBJ databases">
        <title>Paenibacillus sp. MBLB1776 Whole Genome Shotgun Sequencing.</title>
        <authorList>
            <person name="Hwang C.Y."/>
            <person name="Cho E.-S."/>
            <person name="Seo M.-J."/>
        </authorList>
    </citation>
    <scope>NUCLEOTIDE SEQUENCE [LARGE SCALE GENOMIC DNA]</scope>
    <source>
        <strain evidence="8 9">MBLB1776</strain>
    </source>
</reference>
<evidence type="ECO:0000256" key="3">
    <source>
        <dbReference type="ARBA" id="ARBA00022475"/>
    </source>
</evidence>
<dbReference type="Gene3D" id="1.20.1250.20">
    <property type="entry name" value="MFS general substrate transporter like domains"/>
    <property type="match status" value="1"/>
</dbReference>
<feature type="transmembrane region" description="Helical" evidence="7">
    <location>
        <begin position="40"/>
        <end position="60"/>
    </location>
</feature>
<dbReference type="PANTHER" id="PTHR43266:SF7">
    <property type="entry name" value="TRANSPORTER, PUTATIVE-RELATED"/>
    <property type="match status" value="1"/>
</dbReference>
<feature type="transmembrane region" description="Helical" evidence="7">
    <location>
        <begin position="391"/>
        <end position="407"/>
    </location>
</feature>
<sequence>MWRNRNVWIIWSGEMVAGLGLWMSIIANLEFMQRYVPSDFMKSLILFAGLLAGVLVGPLAGRVIDASRKKTVLLYAGFGRMLSVAFMFLALHYSSVGWMVVFAVVLQISAAFYFPALQALVPMVVKEEELLAMNGVHMNVGTVSRILGTALGGAMLAVMSLYTLYMASLVAYVLLQIATWFLSVQESASVSGTGILSGEKAGDKLEEPANGRTAGEGKRRTGGFAEILPLLKTMPVVKSALLLTIVPTLFIGGFNLMVINISELQNNVQIKGLLYTVEGTSFILGALLVKRFFSKGVMLRRLLAFSLLIAVAQSSLFYGDHRIMSMVSFGLFGLCAGGFFPVVATIFQTGIPKEYHGRFFSFRAMFDRVLFQVVLLGTGFLLDTIGFKRMVLVFGGLSLLLTAYYTVQERRMAAGTRPVKGLGEPV</sequence>
<dbReference type="GO" id="GO:0005886">
    <property type="term" value="C:plasma membrane"/>
    <property type="evidence" value="ECO:0007669"/>
    <property type="project" value="UniProtKB-SubCell"/>
</dbReference>
<dbReference type="GO" id="GO:0022857">
    <property type="term" value="F:transmembrane transporter activity"/>
    <property type="evidence" value="ECO:0007669"/>
    <property type="project" value="InterPro"/>
</dbReference>
<dbReference type="CDD" id="cd06173">
    <property type="entry name" value="MFS_MefA_like"/>
    <property type="match status" value="1"/>
</dbReference>
<dbReference type="AlphaFoldDB" id="A0AA96LBE3"/>
<evidence type="ECO:0000313" key="8">
    <source>
        <dbReference type="EMBL" id="WNQ10125.1"/>
    </source>
</evidence>
<dbReference type="EMBL" id="CP130318">
    <property type="protein sequence ID" value="WNQ10125.1"/>
    <property type="molecule type" value="Genomic_DNA"/>
</dbReference>
<keyword evidence="2" id="KW-0813">Transport</keyword>
<organism evidence="8 9">
    <name type="scientific">Paenibacillus aurantius</name>
    <dbReference type="NCBI Taxonomy" id="2918900"/>
    <lineage>
        <taxon>Bacteria</taxon>
        <taxon>Bacillati</taxon>
        <taxon>Bacillota</taxon>
        <taxon>Bacilli</taxon>
        <taxon>Bacillales</taxon>
        <taxon>Paenibacillaceae</taxon>
        <taxon>Paenibacillus</taxon>
    </lineage>
</organism>
<feature type="transmembrane region" description="Helical" evidence="7">
    <location>
        <begin position="7"/>
        <end position="28"/>
    </location>
</feature>
<dbReference type="SUPFAM" id="SSF103473">
    <property type="entry name" value="MFS general substrate transporter"/>
    <property type="match status" value="1"/>
</dbReference>
<evidence type="ECO:0000256" key="1">
    <source>
        <dbReference type="ARBA" id="ARBA00004651"/>
    </source>
</evidence>
<keyword evidence="5 7" id="KW-1133">Transmembrane helix</keyword>
<protein>
    <submittedName>
        <fullName evidence="8">MFS transporter</fullName>
    </submittedName>
</protein>